<evidence type="ECO:0000313" key="2">
    <source>
        <dbReference type="Proteomes" id="UP000315295"/>
    </source>
</evidence>
<name>A0A540N7G2_MALBA</name>
<comment type="caution">
    <text evidence="1">The sequence shown here is derived from an EMBL/GenBank/DDBJ whole genome shotgun (WGS) entry which is preliminary data.</text>
</comment>
<gene>
    <name evidence="1" type="ORF">C1H46_007381</name>
</gene>
<evidence type="ECO:0000313" key="1">
    <source>
        <dbReference type="EMBL" id="TQE06991.1"/>
    </source>
</evidence>
<reference evidence="1 2" key="1">
    <citation type="journal article" date="2019" name="G3 (Bethesda)">
        <title>Sequencing of a Wild Apple (Malus baccata) Genome Unravels the Differences Between Cultivated and Wild Apple Species Regarding Disease Resistance and Cold Tolerance.</title>
        <authorList>
            <person name="Chen X."/>
        </authorList>
    </citation>
    <scope>NUCLEOTIDE SEQUENCE [LARGE SCALE GENOMIC DNA]</scope>
    <source>
        <strain evidence="2">cv. Shandingzi</strain>
        <tissue evidence="1">Leaves</tissue>
    </source>
</reference>
<dbReference type="AlphaFoldDB" id="A0A540N7G2"/>
<keyword evidence="2" id="KW-1185">Reference proteome</keyword>
<proteinExistence type="predicted"/>
<sequence>MDGGGGGWVGVVVLESLRVGSGWRWDGWCGVGVSQWVPSTPPPPITTAATAPPALASTSKAVVYPPQATMLAMPELSTFLVTHPLLSARCSHRRPWPIDEVDESALASTAIGERADAGCVAYLFVGRKQTRGPCKLMGTSHLTCTT</sequence>
<organism evidence="1 2">
    <name type="scientific">Malus baccata</name>
    <name type="common">Siberian crab apple</name>
    <name type="synonym">Pyrus baccata</name>
    <dbReference type="NCBI Taxonomy" id="106549"/>
    <lineage>
        <taxon>Eukaryota</taxon>
        <taxon>Viridiplantae</taxon>
        <taxon>Streptophyta</taxon>
        <taxon>Embryophyta</taxon>
        <taxon>Tracheophyta</taxon>
        <taxon>Spermatophyta</taxon>
        <taxon>Magnoliopsida</taxon>
        <taxon>eudicotyledons</taxon>
        <taxon>Gunneridae</taxon>
        <taxon>Pentapetalae</taxon>
        <taxon>rosids</taxon>
        <taxon>fabids</taxon>
        <taxon>Rosales</taxon>
        <taxon>Rosaceae</taxon>
        <taxon>Amygdaloideae</taxon>
        <taxon>Maleae</taxon>
        <taxon>Malus</taxon>
    </lineage>
</organism>
<protein>
    <submittedName>
        <fullName evidence="1">Uncharacterized protein</fullName>
    </submittedName>
</protein>
<accession>A0A540N7G2</accession>
<dbReference type="Proteomes" id="UP000315295">
    <property type="component" value="Unassembled WGS sequence"/>
</dbReference>
<dbReference type="EMBL" id="VIEB01000093">
    <property type="protein sequence ID" value="TQE06991.1"/>
    <property type="molecule type" value="Genomic_DNA"/>
</dbReference>